<keyword evidence="2 4" id="KW-0238">DNA-binding</keyword>
<evidence type="ECO:0000313" key="6">
    <source>
        <dbReference type="EMBL" id="MED5020894.1"/>
    </source>
</evidence>
<dbReference type="RefSeq" id="WP_328282311.1">
    <property type="nucleotide sequence ID" value="NZ_JARTLD010000082.1"/>
</dbReference>
<dbReference type="Proteomes" id="UP001343257">
    <property type="component" value="Unassembled WGS sequence"/>
</dbReference>
<evidence type="ECO:0000259" key="5">
    <source>
        <dbReference type="PROSITE" id="PS50977"/>
    </source>
</evidence>
<feature type="DNA-binding region" description="H-T-H motif" evidence="4">
    <location>
        <begin position="24"/>
        <end position="43"/>
    </location>
</feature>
<dbReference type="InterPro" id="IPR036271">
    <property type="entry name" value="Tet_transcr_reg_TetR-rel_C_sf"/>
</dbReference>
<dbReference type="SUPFAM" id="SSF46689">
    <property type="entry name" value="Homeodomain-like"/>
    <property type="match status" value="1"/>
</dbReference>
<feature type="domain" description="HTH tetR-type" evidence="5">
    <location>
        <begin position="1"/>
        <end position="61"/>
    </location>
</feature>
<evidence type="ECO:0000256" key="1">
    <source>
        <dbReference type="ARBA" id="ARBA00023015"/>
    </source>
</evidence>
<dbReference type="PANTHER" id="PTHR47506">
    <property type="entry name" value="TRANSCRIPTIONAL REGULATORY PROTEIN"/>
    <property type="match status" value="1"/>
</dbReference>
<keyword evidence="7" id="KW-1185">Reference proteome</keyword>
<dbReference type="Gene3D" id="1.10.357.10">
    <property type="entry name" value="Tetracycline Repressor, domain 2"/>
    <property type="match status" value="1"/>
</dbReference>
<evidence type="ECO:0000256" key="4">
    <source>
        <dbReference type="PROSITE-ProRule" id="PRU00335"/>
    </source>
</evidence>
<dbReference type="InterPro" id="IPR001647">
    <property type="entry name" value="HTH_TetR"/>
</dbReference>
<comment type="caution">
    <text evidence="6">The sequence shown here is derived from an EMBL/GenBank/DDBJ whole genome shotgun (WGS) entry which is preliminary data.</text>
</comment>
<reference evidence="6 7" key="1">
    <citation type="submission" date="2023-03" db="EMBL/GenBank/DDBJ databases">
        <title>Bacillus Genome Sequencing.</title>
        <authorList>
            <person name="Dunlap C."/>
        </authorList>
    </citation>
    <scope>NUCLEOTIDE SEQUENCE [LARGE SCALE GENOMIC DNA]</scope>
    <source>
        <strain evidence="6 7">NRS-52</strain>
    </source>
</reference>
<dbReference type="InterPro" id="IPR054156">
    <property type="entry name" value="YxaF_TetR_C"/>
</dbReference>
<protein>
    <submittedName>
        <fullName evidence="6">TetR/AcrR family transcriptional regulator</fullName>
    </submittedName>
</protein>
<dbReference type="PRINTS" id="PR00455">
    <property type="entry name" value="HTHTETR"/>
</dbReference>
<organism evidence="6 7">
    <name type="scientific">Paenibacillus chibensis</name>
    <dbReference type="NCBI Taxonomy" id="59846"/>
    <lineage>
        <taxon>Bacteria</taxon>
        <taxon>Bacillati</taxon>
        <taxon>Bacillota</taxon>
        <taxon>Bacilli</taxon>
        <taxon>Bacillales</taxon>
        <taxon>Paenibacillaceae</taxon>
        <taxon>Paenibacillus</taxon>
    </lineage>
</organism>
<accession>A0ABU6Q182</accession>
<gene>
    <name evidence="6" type="ORF">P9847_26895</name>
</gene>
<dbReference type="Pfam" id="PF00440">
    <property type="entry name" value="TetR_N"/>
    <property type="match status" value="1"/>
</dbReference>
<dbReference type="PANTHER" id="PTHR47506:SF3">
    <property type="entry name" value="HTH-TYPE TRANSCRIPTIONAL REGULATOR LMRA"/>
    <property type="match status" value="1"/>
</dbReference>
<proteinExistence type="predicted"/>
<keyword evidence="3" id="KW-0804">Transcription</keyword>
<dbReference type="InterPro" id="IPR009057">
    <property type="entry name" value="Homeodomain-like_sf"/>
</dbReference>
<evidence type="ECO:0000256" key="2">
    <source>
        <dbReference type="ARBA" id="ARBA00023125"/>
    </source>
</evidence>
<keyword evidence="1" id="KW-0805">Transcription regulation</keyword>
<name>A0ABU6Q182_9BACL</name>
<evidence type="ECO:0000256" key="3">
    <source>
        <dbReference type="ARBA" id="ARBA00023163"/>
    </source>
</evidence>
<dbReference type="EMBL" id="JARTLD010000082">
    <property type="protein sequence ID" value="MED5020894.1"/>
    <property type="molecule type" value="Genomic_DNA"/>
</dbReference>
<dbReference type="SUPFAM" id="SSF48498">
    <property type="entry name" value="Tetracyclin repressor-like, C-terminal domain"/>
    <property type="match status" value="1"/>
</dbReference>
<sequence>MDTKSRIIDISTALFQQKGYIGVGLNEILKACEISKGSLYHHFPNGKEELLIACLQSMNDVITTDIQDIFNRYPTAREATQAMIEKLTADFERDGTITGYTFSSIVSEIGALSEPIRLACASLYLNMQGIYADKLMADGLPKGAADSTALMMTAAIEGGIMLCLTQKSSGPLQTLSQVLPNTLKES</sequence>
<evidence type="ECO:0000313" key="7">
    <source>
        <dbReference type="Proteomes" id="UP001343257"/>
    </source>
</evidence>
<dbReference type="PROSITE" id="PS50977">
    <property type="entry name" value="HTH_TETR_2"/>
    <property type="match status" value="1"/>
</dbReference>
<dbReference type="Pfam" id="PF21993">
    <property type="entry name" value="TetR_C_13_2"/>
    <property type="match status" value="1"/>
</dbReference>